<organism evidence="2 3">
    <name type="scientific">Methylobacterium dankookense</name>
    <dbReference type="NCBI Taxonomy" id="560405"/>
    <lineage>
        <taxon>Bacteria</taxon>
        <taxon>Pseudomonadati</taxon>
        <taxon>Pseudomonadota</taxon>
        <taxon>Alphaproteobacteria</taxon>
        <taxon>Hyphomicrobiales</taxon>
        <taxon>Methylobacteriaceae</taxon>
        <taxon>Methylobacterium</taxon>
    </lineage>
</organism>
<keyword evidence="4" id="KW-1185">Reference proteome</keyword>
<reference evidence="2 3" key="1">
    <citation type="submission" date="2019-06" db="EMBL/GenBank/DDBJ databases">
        <authorList>
            <person name="Rodrigo-Torres L."/>
            <person name="Arahal R. D."/>
            <person name="Lucena T."/>
        </authorList>
    </citation>
    <scope>NUCLEOTIDE SEQUENCE [LARGE SCALE GENOMIC DNA]</scope>
    <source>
        <strain evidence="2 3">SW08-7</strain>
    </source>
</reference>
<dbReference type="Proteomes" id="UP000401717">
    <property type="component" value="Unassembled WGS sequence"/>
</dbReference>
<proteinExistence type="predicted"/>
<evidence type="ECO:0000313" key="2">
    <source>
        <dbReference type="EMBL" id="VUF11077.1"/>
    </source>
</evidence>
<evidence type="ECO:0000313" key="4">
    <source>
        <dbReference type="Proteomes" id="UP001055303"/>
    </source>
</evidence>
<sequence length="188" mass="22004">MPEDYTVEWPKVPGAKYMHLADIGWGWWRPMPVVLEEHSDPWAHRLYAQSRLPQAVHPERRPRQGLLVLNPDPALDQRERELALILRMPRDPPGEEHRLRYRCLYLDDRHPDPGTPWEDWLVDNRRWIAIRSDCRVVRATTTRAEAIRHALQPHRKWVSSPAPEREAEPEGEDLVELGIVAEAHLGRG</sequence>
<protein>
    <submittedName>
        <fullName evidence="2">Uncharacterized protein</fullName>
    </submittedName>
</protein>
<dbReference type="RefSeq" id="WP_003607332.1">
    <property type="nucleotide sequence ID" value="NZ_BPQI01000015.1"/>
</dbReference>
<evidence type="ECO:0000313" key="3">
    <source>
        <dbReference type="Proteomes" id="UP000401717"/>
    </source>
</evidence>
<name>A0A564FST9_9HYPH</name>
<dbReference type="EMBL" id="BPQI01000015">
    <property type="protein sequence ID" value="GJD54859.1"/>
    <property type="molecule type" value="Genomic_DNA"/>
</dbReference>
<reference evidence="1" key="3">
    <citation type="submission" date="2021-08" db="EMBL/GenBank/DDBJ databases">
        <authorList>
            <person name="Tani A."/>
            <person name="Ola A."/>
            <person name="Ogura Y."/>
            <person name="Katsura K."/>
            <person name="Hayashi T."/>
        </authorList>
    </citation>
    <scope>NUCLEOTIDE SEQUENCE</scope>
    <source>
        <strain evidence="1">DSM 22415</strain>
    </source>
</reference>
<dbReference type="AlphaFoldDB" id="A0A564FST9"/>
<gene>
    <name evidence="1" type="ORF">IFDJLNFL_0738</name>
    <name evidence="2" type="ORF">MTDSW087_00750</name>
</gene>
<dbReference type="EMBL" id="CABFVH010000003">
    <property type="protein sequence ID" value="VUF11077.1"/>
    <property type="molecule type" value="Genomic_DNA"/>
</dbReference>
<evidence type="ECO:0000313" key="1">
    <source>
        <dbReference type="EMBL" id="GJD54859.1"/>
    </source>
</evidence>
<dbReference type="Proteomes" id="UP001055303">
    <property type="component" value="Unassembled WGS sequence"/>
</dbReference>
<reference evidence="1" key="2">
    <citation type="journal article" date="2021" name="Front. Microbiol.">
        <title>Comprehensive Comparative Genomics and Phenotyping of Methylobacterium Species.</title>
        <authorList>
            <person name="Alessa O."/>
            <person name="Ogura Y."/>
            <person name="Fujitani Y."/>
            <person name="Takami H."/>
            <person name="Hayashi T."/>
            <person name="Sahin N."/>
            <person name="Tani A."/>
        </authorList>
    </citation>
    <scope>NUCLEOTIDE SEQUENCE</scope>
    <source>
        <strain evidence="1">DSM 22415</strain>
    </source>
</reference>
<accession>A0A564FST9</accession>